<dbReference type="RefSeq" id="WP_217651656.1">
    <property type="nucleotide sequence ID" value="NZ_FQUM01000013.1"/>
</dbReference>
<evidence type="ECO:0000259" key="8">
    <source>
        <dbReference type="Pfam" id="PF14509"/>
    </source>
</evidence>
<comment type="subunit">
    <text evidence="2">Monomer.</text>
</comment>
<feature type="domain" description="Glycosyl-hydrolase 97 C-terminal oligomerisation" evidence="8">
    <location>
        <begin position="560"/>
        <end position="654"/>
    </location>
</feature>
<dbReference type="PANTHER" id="PTHR35803:SF2">
    <property type="entry name" value="RETAINING ALPHA-GALACTOSIDASE"/>
    <property type="match status" value="1"/>
</dbReference>
<feature type="domain" description="Glycosyl-hydrolase 97 N-terminal" evidence="7">
    <location>
        <begin position="25"/>
        <end position="286"/>
    </location>
</feature>
<dbReference type="EMBL" id="FQUM01000013">
    <property type="protein sequence ID" value="SHF92187.1"/>
    <property type="molecule type" value="Genomic_DNA"/>
</dbReference>
<dbReference type="InterPro" id="IPR052720">
    <property type="entry name" value="Glycosyl_hydrolase_97"/>
</dbReference>
<dbReference type="InterPro" id="IPR019563">
    <property type="entry name" value="GH97_catalytic"/>
</dbReference>
<evidence type="ECO:0000256" key="5">
    <source>
        <dbReference type="ARBA" id="ARBA00023295"/>
    </source>
</evidence>
<evidence type="ECO:0000256" key="3">
    <source>
        <dbReference type="ARBA" id="ARBA00022801"/>
    </source>
</evidence>
<comment type="cofactor">
    <cofactor evidence="1">
        <name>Ca(2+)</name>
        <dbReference type="ChEBI" id="CHEBI:29108"/>
    </cofactor>
</comment>
<protein>
    <submittedName>
        <fullName evidence="9">Alpha-glucosidase</fullName>
    </submittedName>
</protein>
<dbReference type="Gene3D" id="3.20.20.70">
    <property type="entry name" value="Aldolase class I"/>
    <property type="match status" value="1"/>
</dbReference>
<dbReference type="Pfam" id="PF14508">
    <property type="entry name" value="GH97_N"/>
    <property type="match status" value="1"/>
</dbReference>
<dbReference type="InterPro" id="IPR013780">
    <property type="entry name" value="Glyco_hydro_b"/>
</dbReference>
<evidence type="ECO:0000259" key="6">
    <source>
        <dbReference type="Pfam" id="PF10566"/>
    </source>
</evidence>
<evidence type="ECO:0000313" key="9">
    <source>
        <dbReference type="EMBL" id="SHF92187.1"/>
    </source>
</evidence>
<keyword evidence="4" id="KW-0106">Calcium</keyword>
<evidence type="ECO:0000256" key="2">
    <source>
        <dbReference type="ARBA" id="ARBA00011245"/>
    </source>
</evidence>
<evidence type="ECO:0000313" key="10">
    <source>
        <dbReference type="Proteomes" id="UP000184164"/>
    </source>
</evidence>
<dbReference type="Pfam" id="PF14509">
    <property type="entry name" value="GH97_C"/>
    <property type="match status" value="1"/>
</dbReference>
<dbReference type="InterPro" id="IPR014718">
    <property type="entry name" value="GH-type_carb-bd"/>
</dbReference>
<name>A0A1M5FKQ1_9BACT</name>
<dbReference type="Pfam" id="PF10566">
    <property type="entry name" value="Glyco_hydro_97"/>
    <property type="match status" value="1"/>
</dbReference>
<dbReference type="InterPro" id="IPR029483">
    <property type="entry name" value="GH97_C"/>
</dbReference>
<dbReference type="InterPro" id="IPR029486">
    <property type="entry name" value="GH97_N"/>
</dbReference>
<dbReference type="AlphaFoldDB" id="A0A1M5FKQ1"/>
<evidence type="ECO:0000256" key="1">
    <source>
        <dbReference type="ARBA" id="ARBA00001913"/>
    </source>
</evidence>
<accession>A0A1M5FKQ1</accession>
<dbReference type="Gene3D" id="2.70.98.10">
    <property type="match status" value="1"/>
</dbReference>
<dbReference type="PANTHER" id="PTHR35803">
    <property type="entry name" value="GLUCAN 1,4-ALPHA-GLUCOSIDASE SUSB-RELATED"/>
    <property type="match status" value="1"/>
</dbReference>
<dbReference type="SUPFAM" id="SSF51445">
    <property type="entry name" value="(Trans)glycosidases"/>
    <property type="match status" value="1"/>
</dbReference>
<evidence type="ECO:0000256" key="4">
    <source>
        <dbReference type="ARBA" id="ARBA00022837"/>
    </source>
</evidence>
<keyword evidence="3" id="KW-0378">Hydrolase</keyword>
<feature type="domain" description="Glycosyl-hydrolase 97 catalytic" evidence="6">
    <location>
        <begin position="304"/>
        <end position="458"/>
    </location>
</feature>
<reference evidence="9 10" key="1">
    <citation type="submission" date="2016-11" db="EMBL/GenBank/DDBJ databases">
        <authorList>
            <person name="Jaros S."/>
            <person name="Januszkiewicz K."/>
            <person name="Wedrychowicz H."/>
        </authorList>
    </citation>
    <scope>NUCLEOTIDE SEQUENCE [LARGE SCALE GENOMIC DNA]</scope>
    <source>
        <strain evidence="9 10">DSM 26910</strain>
    </source>
</reference>
<gene>
    <name evidence="9" type="ORF">SAMN05444274_11327</name>
</gene>
<dbReference type="InterPro" id="IPR017853">
    <property type="entry name" value="GH"/>
</dbReference>
<proteinExistence type="predicted"/>
<keyword evidence="5" id="KW-0326">Glycosidase</keyword>
<dbReference type="GO" id="GO:0016798">
    <property type="term" value="F:hydrolase activity, acting on glycosyl bonds"/>
    <property type="evidence" value="ECO:0007669"/>
    <property type="project" value="UniProtKB-KW"/>
</dbReference>
<keyword evidence="10" id="KW-1185">Reference proteome</keyword>
<evidence type="ECO:0000259" key="7">
    <source>
        <dbReference type="Pfam" id="PF14508"/>
    </source>
</evidence>
<dbReference type="GO" id="GO:0030246">
    <property type="term" value="F:carbohydrate binding"/>
    <property type="evidence" value="ECO:0007669"/>
    <property type="project" value="InterPro"/>
</dbReference>
<dbReference type="Proteomes" id="UP000184164">
    <property type="component" value="Unassembled WGS sequence"/>
</dbReference>
<dbReference type="Gene3D" id="2.60.40.1180">
    <property type="entry name" value="Golgi alpha-mannosidase II"/>
    <property type="match status" value="1"/>
</dbReference>
<sequence>MKRIVIIICVNLLPYIGWADTIKLFSPDKKTKVEIHCNKEIYYSIYHLDREILDNSKIGLVGFRESLNGDSLDFLTRKNDINEQIDSPFYRFASYKVSYNELQLTFKQNYLLQFRVYNGGGVAYRFVLNRNRNAIVKNEIAEFNFDNDYKVYAAHTTGKNDPFATSFQNTYQVSEISRMDTSLIFLPVVVDIEDEWKVTITESDLEDYPGMFLKLTESKKGFNGVYAPYPAKVDCYPWRKQEYVTKREPYIAKVNKKQRLPWRIITISEKDTEMPVNNMVYALASPNRIGDYSWAKPGKSAWEWWNDWGIHSVDFMAGINMDTYKYYIDFASKYGLEYVILDEGWYDGKKGNLFQVIPELDLQELVSYAKDRNIGVILWAVFNVLDSQLDEACKYYSEMGIKGFKVDFLDRDDQEAVKMVYRIAETTAKYKLILDLHGIYKPTGLNRTYPHIMNFEGVFGLEEMKWSTPEVNMPEYNVTFPFIRLMAGPVDYTPGAMRNASKKDFQPIYSNPLSQGTRCHQLATYVVFDSPLTMLCDAPTYYEKEQEFTNFLASIPVIPDETKILQGQLGEFIVTAKRFDTDWYIGGLSNWNERELNLDLSFLENDVEYQAVIYNDGINSNKQASDYVVERREVNANTKLKLHCASGGGVVIKLSQK</sequence>
<organism evidence="9 10">
    <name type="scientific">Mariniphaga anaerophila</name>
    <dbReference type="NCBI Taxonomy" id="1484053"/>
    <lineage>
        <taxon>Bacteria</taxon>
        <taxon>Pseudomonadati</taxon>
        <taxon>Bacteroidota</taxon>
        <taxon>Bacteroidia</taxon>
        <taxon>Marinilabiliales</taxon>
        <taxon>Prolixibacteraceae</taxon>
        <taxon>Mariniphaga</taxon>
    </lineage>
</organism>
<dbReference type="InterPro" id="IPR013785">
    <property type="entry name" value="Aldolase_TIM"/>
</dbReference>
<dbReference type="STRING" id="1484053.SAMN05444274_11327"/>